<name>A0A0L9V228_PHAAN</name>
<organism evidence="2 3">
    <name type="scientific">Phaseolus angularis</name>
    <name type="common">Azuki bean</name>
    <name type="synonym">Vigna angularis</name>
    <dbReference type="NCBI Taxonomy" id="3914"/>
    <lineage>
        <taxon>Eukaryota</taxon>
        <taxon>Viridiplantae</taxon>
        <taxon>Streptophyta</taxon>
        <taxon>Embryophyta</taxon>
        <taxon>Tracheophyta</taxon>
        <taxon>Spermatophyta</taxon>
        <taxon>Magnoliopsida</taxon>
        <taxon>eudicotyledons</taxon>
        <taxon>Gunneridae</taxon>
        <taxon>Pentapetalae</taxon>
        <taxon>rosids</taxon>
        <taxon>fabids</taxon>
        <taxon>Fabales</taxon>
        <taxon>Fabaceae</taxon>
        <taxon>Papilionoideae</taxon>
        <taxon>50 kb inversion clade</taxon>
        <taxon>NPAAA clade</taxon>
        <taxon>indigoferoid/millettioid clade</taxon>
        <taxon>Phaseoleae</taxon>
        <taxon>Vigna</taxon>
    </lineage>
</organism>
<feature type="region of interest" description="Disordered" evidence="1">
    <location>
        <begin position="129"/>
        <end position="152"/>
    </location>
</feature>
<dbReference type="Gramene" id="KOM48922">
    <property type="protein sequence ID" value="KOM48922"/>
    <property type="gene ID" value="LR48_Vigan07g262600"/>
</dbReference>
<accession>A0A0L9V228</accession>
<dbReference type="AlphaFoldDB" id="A0A0L9V228"/>
<dbReference type="Proteomes" id="UP000053144">
    <property type="component" value="Chromosome 7"/>
</dbReference>
<evidence type="ECO:0000256" key="1">
    <source>
        <dbReference type="SAM" id="MobiDB-lite"/>
    </source>
</evidence>
<reference evidence="3" key="1">
    <citation type="journal article" date="2015" name="Proc. Natl. Acad. Sci. U.S.A.">
        <title>Genome sequencing of adzuki bean (Vigna angularis) provides insight into high starch and low fat accumulation and domestication.</title>
        <authorList>
            <person name="Yang K."/>
            <person name="Tian Z."/>
            <person name="Chen C."/>
            <person name="Luo L."/>
            <person name="Zhao B."/>
            <person name="Wang Z."/>
            <person name="Yu L."/>
            <person name="Li Y."/>
            <person name="Sun Y."/>
            <person name="Li W."/>
            <person name="Chen Y."/>
            <person name="Li Y."/>
            <person name="Zhang Y."/>
            <person name="Ai D."/>
            <person name="Zhao J."/>
            <person name="Shang C."/>
            <person name="Ma Y."/>
            <person name="Wu B."/>
            <person name="Wang M."/>
            <person name="Gao L."/>
            <person name="Sun D."/>
            <person name="Zhang P."/>
            <person name="Guo F."/>
            <person name="Wang W."/>
            <person name="Li Y."/>
            <person name="Wang J."/>
            <person name="Varshney R.K."/>
            <person name="Wang J."/>
            <person name="Ling H.Q."/>
            <person name="Wan P."/>
        </authorList>
    </citation>
    <scope>NUCLEOTIDE SEQUENCE</scope>
    <source>
        <strain evidence="3">cv. Jingnong 6</strain>
    </source>
</reference>
<feature type="compositionally biased region" description="Low complexity" evidence="1">
    <location>
        <begin position="134"/>
        <end position="152"/>
    </location>
</feature>
<proteinExistence type="predicted"/>
<feature type="region of interest" description="Disordered" evidence="1">
    <location>
        <begin position="1"/>
        <end position="31"/>
    </location>
</feature>
<sequence length="152" mass="16640">MASRAVVFGLQDSEQNDGGDTSVMRKGKKPIGGGRKVLDTRRCINRAARKGRVLGPNKEHSWFLALRDGRRARSITLIKCRLEAFQVVLENVWEMNNEGKLKAKARYKFGIGGLLHNFSANRFQVQHDGTFQNGEDSGSGLGASASVAHAAD</sequence>
<gene>
    <name evidence="2" type="ORF">LR48_Vigan07g262600</name>
</gene>
<protein>
    <submittedName>
        <fullName evidence="2">Uncharacterized protein</fullName>
    </submittedName>
</protein>
<evidence type="ECO:0000313" key="2">
    <source>
        <dbReference type="EMBL" id="KOM48922.1"/>
    </source>
</evidence>
<dbReference type="EMBL" id="CM003377">
    <property type="protein sequence ID" value="KOM48922.1"/>
    <property type="molecule type" value="Genomic_DNA"/>
</dbReference>
<evidence type="ECO:0000313" key="3">
    <source>
        <dbReference type="Proteomes" id="UP000053144"/>
    </source>
</evidence>